<name>A0ABY2FK01_9ACTN</name>
<dbReference type="PANTHER" id="PTHR10683">
    <property type="entry name" value="TRANSALDOLASE"/>
    <property type="match status" value="1"/>
</dbReference>
<protein>
    <recommendedName>
        <fullName evidence="5 10">Transaldolase</fullName>
        <ecNumber evidence="5 10">2.2.1.2</ecNumber>
    </recommendedName>
</protein>
<evidence type="ECO:0000256" key="6">
    <source>
        <dbReference type="ARBA" id="ARBA00022490"/>
    </source>
</evidence>
<dbReference type="NCBIfam" id="TIGR00876">
    <property type="entry name" value="tal_mycobact"/>
    <property type="match status" value="1"/>
</dbReference>
<dbReference type="EC" id="2.2.1.2" evidence="5 10"/>
<evidence type="ECO:0000313" key="11">
    <source>
        <dbReference type="EMBL" id="TDW93438.1"/>
    </source>
</evidence>
<dbReference type="Proteomes" id="UP000295060">
    <property type="component" value="Unassembled WGS sequence"/>
</dbReference>
<dbReference type="HAMAP" id="MF_00493">
    <property type="entry name" value="Transaldolase_2"/>
    <property type="match status" value="1"/>
</dbReference>
<dbReference type="PIRSF" id="PIRSF036915">
    <property type="entry name" value="Trnald_Bac_Plnt"/>
    <property type="match status" value="1"/>
</dbReference>
<dbReference type="InterPro" id="IPR004732">
    <property type="entry name" value="Transaldolase_2"/>
</dbReference>
<evidence type="ECO:0000256" key="4">
    <source>
        <dbReference type="ARBA" id="ARBA00008426"/>
    </source>
</evidence>
<comment type="pathway">
    <text evidence="3 10">Carbohydrate degradation; pentose phosphate pathway; D-glyceraldehyde 3-phosphate and beta-D-fructose 6-phosphate from D-ribose 5-phosphate and D-xylulose 5-phosphate (non-oxidative stage): step 2/3.</text>
</comment>
<reference evidence="11 12" key="1">
    <citation type="submission" date="2019-03" db="EMBL/GenBank/DDBJ databases">
        <title>Genomic Encyclopedia of Type Strains, Phase III (KMG-III): the genomes of soil and plant-associated and newly described type strains.</title>
        <authorList>
            <person name="Whitman W."/>
        </authorList>
    </citation>
    <scope>NUCLEOTIDE SEQUENCE [LARGE SCALE GENOMIC DNA]</scope>
    <source>
        <strain evidence="11 12">VKMAc-2574</strain>
    </source>
</reference>
<evidence type="ECO:0000256" key="1">
    <source>
        <dbReference type="ARBA" id="ARBA00003518"/>
    </source>
</evidence>
<keyword evidence="12" id="KW-1185">Reference proteome</keyword>
<keyword evidence="6 10" id="KW-0963">Cytoplasm</keyword>
<comment type="similarity">
    <text evidence="4 10">Belongs to the transaldolase family. Type 2 subfamily.</text>
</comment>
<gene>
    <name evidence="10" type="primary">tal</name>
    <name evidence="11" type="ORF">EV137_0718</name>
</gene>
<evidence type="ECO:0000256" key="7">
    <source>
        <dbReference type="ARBA" id="ARBA00022679"/>
    </source>
</evidence>
<dbReference type="InterPro" id="IPR001585">
    <property type="entry name" value="TAL/FSA"/>
</dbReference>
<dbReference type="SUPFAM" id="SSF51569">
    <property type="entry name" value="Aldolase"/>
    <property type="match status" value="1"/>
</dbReference>
<comment type="caution">
    <text evidence="11">The sequence shown here is derived from an EMBL/GenBank/DDBJ whole genome shotgun (WGS) entry which is preliminary data.</text>
</comment>
<feature type="active site" description="Schiff-base intermediate with substrate" evidence="10">
    <location>
        <position position="138"/>
    </location>
</feature>
<evidence type="ECO:0000256" key="2">
    <source>
        <dbReference type="ARBA" id="ARBA00004496"/>
    </source>
</evidence>
<dbReference type="Pfam" id="PF00923">
    <property type="entry name" value="TAL_FSA"/>
    <property type="match status" value="1"/>
</dbReference>
<comment type="catalytic activity">
    <reaction evidence="10">
        <text>D-sedoheptulose 7-phosphate + D-glyceraldehyde 3-phosphate = D-erythrose 4-phosphate + beta-D-fructose 6-phosphate</text>
        <dbReference type="Rhea" id="RHEA:17053"/>
        <dbReference type="ChEBI" id="CHEBI:16897"/>
        <dbReference type="ChEBI" id="CHEBI:57483"/>
        <dbReference type="ChEBI" id="CHEBI:57634"/>
        <dbReference type="ChEBI" id="CHEBI:59776"/>
        <dbReference type="EC" id="2.2.1.2"/>
    </reaction>
</comment>
<dbReference type="EMBL" id="SODU01000001">
    <property type="protein sequence ID" value="TDW93438.1"/>
    <property type="molecule type" value="Genomic_DNA"/>
</dbReference>
<keyword evidence="8 10" id="KW-0570">Pentose shunt</keyword>
<sequence length="361" mass="39188">MTDLLDDLVRRGVSVWLDDLDRTALLDGTLERLIRCRHVSGVTTNPVIFARSITGSAAYDAQLNELRLRGASGDEARRALTARDVRTACDLLRPPFDEGGDGLVSIEVDPRFAYDADATLADARALWWQVDRPNLLIKIPATKASLPAIGACLAEGISVNVTLIFSAERYAEVFDTFVEGMTRAAESGRDLRRIVSVASLFVSRVDTAVDNLLRPTQRFAELRGRAALANARRAAEIFARRIQEPGWLELRAAGARPQRLLWASTGVKDLAYDATRYVTGLAIPGTINTMPMATLEAVAKQTTAASSTTWLDAATELKALTDAGIELDRVMAQLETDGVEAFVEAWAALGATIAHRLAARP</sequence>
<comment type="subcellular location">
    <subcellularLocation>
        <location evidence="2 10">Cytoplasm</location>
    </subcellularLocation>
</comment>
<evidence type="ECO:0000256" key="10">
    <source>
        <dbReference type="HAMAP-Rule" id="MF_00493"/>
    </source>
</evidence>
<keyword evidence="9 10" id="KW-0704">Schiff base</keyword>
<accession>A0ABY2FK01</accession>
<evidence type="ECO:0000256" key="5">
    <source>
        <dbReference type="ARBA" id="ARBA00013151"/>
    </source>
</evidence>
<proteinExistence type="inferred from homology"/>
<evidence type="ECO:0000313" key="12">
    <source>
        <dbReference type="Proteomes" id="UP000295060"/>
    </source>
</evidence>
<dbReference type="InterPro" id="IPR013785">
    <property type="entry name" value="Aldolase_TIM"/>
</dbReference>
<dbReference type="Gene3D" id="3.20.20.70">
    <property type="entry name" value="Aldolase class I"/>
    <property type="match status" value="1"/>
</dbReference>
<keyword evidence="7 10" id="KW-0808">Transferase</keyword>
<dbReference type="NCBIfam" id="NF002881">
    <property type="entry name" value="PRK03343.1"/>
    <property type="match status" value="1"/>
</dbReference>
<evidence type="ECO:0000256" key="3">
    <source>
        <dbReference type="ARBA" id="ARBA00004857"/>
    </source>
</evidence>
<evidence type="ECO:0000256" key="9">
    <source>
        <dbReference type="ARBA" id="ARBA00023270"/>
    </source>
</evidence>
<comment type="function">
    <text evidence="1 10">Transaldolase is important for the balance of metabolites in the pentose-phosphate pathway.</text>
</comment>
<evidence type="ECO:0000256" key="8">
    <source>
        <dbReference type="ARBA" id="ARBA00023126"/>
    </source>
</evidence>
<dbReference type="PANTHER" id="PTHR10683:SF31">
    <property type="entry name" value="TRANSALDOLASE"/>
    <property type="match status" value="1"/>
</dbReference>
<organism evidence="11 12">
    <name type="scientific">Kribbella pratensis</name>
    <dbReference type="NCBI Taxonomy" id="2512112"/>
    <lineage>
        <taxon>Bacteria</taxon>
        <taxon>Bacillati</taxon>
        <taxon>Actinomycetota</taxon>
        <taxon>Actinomycetes</taxon>
        <taxon>Propionibacteriales</taxon>
        <taxon>Kribbellaceae</taxon>
        <taxon>Kribbella</taxon>
    </lineage>
</organism>